<evidence type="ECO:0000313" key="2">
    <source>
        <dbReference type="EMBL" id="QJH93272.1"/>
    </source>
</evidence>
<protein>
    <submittedName>
        <fullName evidence="2">Uncharacterized protein</fullName>
    </submittedName>
</protein>
<gene>
    <name evidence="1" type="ORF">MM171A02262_0008</name>
    <name evidence="2" type="ORF">MM171B04104_0004</name>
</gene>
<reference evidence="2" key="1">
    <citation type="submission" date="2020-03" db="EMBL/GenBank/DDBJ databases">
        <title>The deep terrestrial virosphere.</title>
        <authorList>
            <person name="Holmfeldt K."/>
            <person name="Nilsson E."/>
            <person name="Simone D."/>
            <person name="Lopez-Fernandez M."/>
            <person name="Wu X."/>
            <person name="de Brujin I."/>
            <person name="Lundin D."/>
            <person name="Andersson A."/>
            <person name="Bertilsson S."/>
            <person name="Dopson M."/>
        </authorList>
    </citation>
    <scope>NUCLEOTIDE SEQUENCE</scope>
    <source>
        <strain evidence="1">MM171A02262</strain>
        <strain evidence="2">MM171B04104</strain>
    </source>
</reference>
<name>A0A6M3X696_9ZZZZ</name>
<evidence type="ECO:0000313" key="1">
    <source>
        <dbReference type="EMBL" id="QJH92909.1"/>
    </source>
</evidence>
<organism evidence="2">
    <name type="scientific">viral metagenome</name>
    <dbReference type="NCBI Taxonomy" id="1070528"/>
    <lineage>
        <taxon>unclassified sequences</taxon>
        <taxon>metagenomes</taxon>
        <taxon>organismal metagenomes</taxon>
    </lineage>
</organism>
<sequence length="62" mass="7487">MGTCRNFDCKNYKACTVNIWTVSYKTRPCKSFGAFYQSQKERIRYEFYLKNLGKSFGNYWED</sequence>
<dbReference type="AlphaFoldDB" id="A0A6M3X696"/>
<accession>A0A6M3X696</accession>
<proteinExistence type="predicted"/>
<dbReference type="EMBL" id="MT143930">
    <property type="protein sequence ID" value="QJH92909.1"/>
    <property type="molecule type" value="Genomic_DNA"/>
</dbReference>
<dbReference type="EMBL" id="MT143962">
    <property type="protein sequence ID" value="QJH93272.1"/>
    <property type="molecule type" value="Genomic_DNA"/>
</dbReference>